<name>A0A8B8ELB9_CRAVI</name>
<dbReference type="InterPro" id="IPR037962">
    <property type="entry name" value="Neuralized"/>
</dbReference>
<keyword evidence="10" id="KW-0833">Ubl conjugation pathway</keyword>
<comment type="subcellular location">
    <subcellularLocation>
        <location evidence="2">Cytoplasm</location>
    </subcellularLocation>
</comment>
<evidence type="ECO:0000256" key="5">
    <source>
        <dbReference type="ARBA" id="ARBA00022490"/>
    </source>
</evidence>
<keyword evidence="6" id="KW-0808">Transferase</keyword>
<dbReference type="GO" id="GO:0008270">
    <property type="term" value="F:zinc ion binding"/>
    <property type="evidence" value="ECO:0007669"/>
    <property type="project" value="UniProtKB-KW"/>
</dbReference>
<accession>A0A8B8ELB9</accession>
<reference evidence="18" key="1">
    <citation type="submission" date="2025-08" db="UniProtKB">
        <authorList>
            <consortium name="RefSeq"/>
        </authorList>
    </citation>
    <scope>IDENTIFICATION</scope>
    <source>
        <tissue evidence="18">Whole sample</tissue>
    </source>
</reference>
<evidence type="ECO:0000256" key="11">
    <source>
        <dbReference type="ARBA" id="ARBA00022833"/>
    </source>
</evidence>
<dbReference type="SUPFAM" id="SSF57850">
    <property type="entry name" value="RING/U-box"/>
    <property type="match status" value="1"/>
</dbReference>
<evidence type="ECO:0000313" key="17">
    <source>
        <dbReference type="Proteomes" id="UP000694844"/>
    </source>
</evidence>
<evidence type="ECO:0000256" key="7">
    <source>
        <dbReference type="ARBA" id="ARBA00022723"/>
    </source>
</evidence>
<comment type="pathway">
    <text evidence="3">Protein modification; protein ubiquitination.</text>
</comment>
<feature type="domain" description="NHR" evidence="16">
    <location>
        <begin position="91"/>
        <end position="246"/>
    </location>
</feature>
<dbReference type="InterPro" id="IPR001841">
    <property type="entry name" value="Znf_RING"/>
</dbReference>
<feature type="region of interest" description="Disordered" evidence="14">
    <location>
        <begin position="544"/>
        <end position="571"/>
    </location>
</feature>
<sequence>MGVLTMETISFDSSTTVNTAVNVNSTTNVNSSARRFFAAKRSASHHLDFHGTDLHMLQQAGWMGRMHRGLYRGTQFRHSTGDLASTQVSLPVKFHKVHGDNVILLNDNTIAQRGDSFCKAICFSSRPIAINEKVYIRFAKTSSSWSGVLRFGFTNIDPGSVRGSDLPRYACPDMTNKQGCWAKALGERYAAFNNVLHFYVTRNGDVIYGINGEDIGLFFSGVSTLSPLWTLLDIYGNTIGIEFVSQERLSDGGPLGSLGALNNVLPPPIPQRESHPSGPRTQFPTSSLGNLHSDSITAPAAPSIPIRYYSNINFRPMSWHELSGKNIRVVDANRTIAVRADEEYCNAYVFSSRPLKCGEKIVIQVLGIERSFIGGLAVGFTACDPREVTREDLPDDSDMLLDRKEYWVVNKDVCRTPEVGDELCFHLTLNGEVRYSKNNTKVATLMHVDKTLPLWLFFDVYGNIQKIRSIGVTTHVPPIPPRPRSTPFMTQTSMPQLTVTLPPREQNTAQVVVNVPTPASSGSTTQNSGHPNYSMMRSYSVPTGVTSPVSMSEQQNPTHIKSLPTSPETTMDSCAESEASECTVCYERSVNAVLYTCGHMCMCFECAIVVKNHKSALCPICRQEIKDVIKIYKT</sequence>
<evidence type="ECO:0000256" key="8">
    <source>
        <dbReference type="ARBA" id="ARBA00022737"/>
    </source>
</evidence>
<dbReference type="InterPro" id="IPR006573">
    <property type="entry name" value="NHR_dom"/>
</dbReference>
<dbReference type="PROSITE" id="PS50089">
    <property type="entry name" value="ZF_RING_2"/>
    <property type="match status" value="1"/>
</dbReference>
<evidence type="ECO:0000256" key="4">
    <source>
        <dbReference type="ARBA" id="ARBA00012483"/>
    </source>
</evidence>
<evidence type="ECO:0000256" key="12">
    <source>
        <dbReference type="ARBA" id="ARBA00022976"/>
    </source>
</evidence>
<feature type="compositionally biased region" description="Polar residues" evidence="14">
    <location>
        <begin position="279"/>
        <end position="294"/>
    </location>
</feature>
<dbReference type="InterPro" id="IPR013083">
    <property type="entry name" value="Znf_RING/FYVE/PHD"/>
</dbReference>
<dbReference type="Proteomes" id="UP000694844">
    <property type="component" value="Chromosome 5"/>
</dbReference>
<dbReference type="RefSeq" id="XP_022340553.1">
    <property type="nucleotide sequence ID" value="XM_022484845.1"/>
</dbReference>
<evidence type="ECO:0000313" key="18">
    <source>
        <dbReference type="RefSeq" id="XP_022340553.1"/>
    </source>
</evidence>
<dbReference type="GeneID" id="111135108"/>
<dbReference type="KEGG" id="cvn:111135108"/>
<keyword evidence="7" id="KW-0479">Metal-binding</keyword>
<dbReference type="PROSITE" id="PS51065">
    <property type="entry name" value="NHR"/>
    <property type="match status" value="2"/>
</dbReference>
<keyword evidence="9 13" id="KW-0863">Zinc-finger</keyword>
<keyword evidence="11" id="KW-0862">Zinc</keyword>
<dbReference type="EC" id="2.3.2.27" evidence="4"/>
<evidence type="ECO:0000256" key="13">
    <source>
        <dbReference type="PROSITE-ProRule" id="PRU00175"/>
    </source>
</evidence>
<keyword evidence="8" id="KW-0677">Repeat</keyword>
<dbReference type="PANTHER" id="PTHR12429:SF6">
    <property type="entry name" value="PROTEIN NEURALIZED"/>
    <property type="match status" value="1"/>
</dbReference>
<dbReference type="FunFam" id="2.60.120.920:FF:000005">
    <property type="entry name" value="Putative E3 ubiquitin-protein ligase NEURL1B"/>
    <property type="match status" value="2"/>
</dbReference>
<evidence type="ECO:0000259" key="16">
    <source>
        <dbReference type="PROSITE" id="PS51065"/>
    </source>
</evidence>
<dbReference type="Pfam" id="PF07177">
    <property type="entry name" value="Neuralized"/>
    <property type="match status" value="2"/>
</dbReference>
<evidence type="ECO:0000259" key="15">
    <source>
        <dbReference type="PROSITE" id="PS50089"/>
    </source>
</evidence>
<keyword evidence="12" id="KW-0914">Notch signaling pathway</keyword>
<proteinExistence type="predicted"/>
<organism evidence="17 18">
    <name type="scientific">Crassostrea virginica</name>
    <name type="common">Eastern oyster</name>
    <dbReference type="NCBI Taxonomy" id="6565"/>
    <lineage>
        <taxon>Eukaryota</taxon>
        <taxon>Metazoa</taxon>
        <taxon>Spiralia</taxon>
        <taxon>Lophotrochozoa</taxon>
        <taxon>Mollusca</taxon>
        <taxon>Bivalvia</taxon>
        <taxon>Autobranchia</taxon>
        <taxon>Pteriomorphia</taxon>
        <taxon>Ostreida</taxon>
        <taxon>Ostreoidea</taxon>
        <taxon>Ostreidae</taxon>
        <taxon>Crassostrea</taxon>
    </lineage>
</organism>
<dbReference type="SMART" id="SM00184">
    <property type="entry name" value="RING"/>
    <property type="match status" value="1"/>
</dbReference>
<evidence type="ECO:0000256" key="2">
    <source>
        <dbReference type="ARBA" id="ARBA00004496"/>
    </source>
</evidence>
<dbReference type="CDD" id="cd16647">
    <property type="entry name" value="mRING-HC-C3HC5_NEU1"/>
    <property type="match status" value="1"/>
</dbReference>
<dbReference type="Gene3D" id="2.60.120.920">
    <property type="match status" value="2"/>
</dbReference>
<feature type="region of interest" description="Disordered" evidence="14">
    <location>
        <begin position="266"/>
        <end position="294"/>
    </location>
</feature>
<keyword evidence="5" id="KW-0963">Cytoplasm</keyword>
<evidence type="ECO:0000256" key="10">
    <source>
        <dbReference type="ARBA" id="ARBA00022786"/>
    </source>
</evidence>
<protein>
    <recommendedName>
        <fullName evidence="4">RING-type E3 ubiquitin transferase</fullName>
        <ecNumber evidence="4">2.3.2.27</ecNumber>
    </recommendedName>
</protein>
<evidence type="ECO:0000256" key="3">
    <source>
        <dbReference type="ARBA" id="ARBA00004906"/>
    </source>
</evidence>
<dbReference type="OrthoDB" id="6078042at2759"/>
<dbReference type="Pfam" id="PF13920">
    <property type="entry name" value="zf-C3HC4_3"/>
    <property type="match status" value="1"/>
</dbReference>
<dbReference type="Gene3D" id="3.30.40.10">
    <property type="entry name" value="Zinc/RING finger domain, C3HC4 (zinc finger)"/>
    <property type="match status" value="1"/>
</dbReference>
<evidence type="ECO:0000256" key="1">
    <source>
        <dbReference type="ARBA" id="ARBA00000900"/>
    </source>
</evidence>
<dbReference type="FunFam" id="3.30.40.10:FF:000056">
    <property type="entry name" value="Putative E3 ubiquitin-protein ligase NEURL1B"/>
    <property type="match status" value="1"/>
</dbReference>
<dbReference type="GO" id="GO:0007219">
    <property type="term" value="P:Notch signaling pathway"/>
    <property type="evidence" value="ECO:0007669"/>
    <property type="project" value="UniProtKB-KW"/>
</dbReference>
<evidence type="ECO:0000256" key="9">
    <source>
        <dbReference type="ARBA" id="ARBA00022771"/>
    </source>
</evidence>
<dbReference type="InterPro" id="IPR043136">
    <property type="entry name" value="B30.2/SPRY_sf"/>
</dbReference>
<evidence type="ECO:0000256" key="6">
    <source>
        <dbReference type="ARBA" id="ARBA00022679"/>
    </source>
</evidence>
<evidence type="ECO:0000256" key="14">
    <source>
        <dbReference type="SAM" id="MobiDB-lite"/>
    </source>
</evidence>
<dbReference type="AlphaFoldDB" id="A0A8B8ELB9"/>
<dbReference type="SMART" id="SM00588">
    <property type="entry name" value="NEUZ"/>
    <property type="match status" value="2"/>
</dbReference>
<comment type="catalytic activity">
    <reaction evidence="1">
        <text>S-ubiquitinyl-[E2 ubiquitin-conjugating enzyme]-L-cysteine + [acceptor protein]-L-lysine = [E2 ubiquitin-conjugating enzyme]-L-cysteine + N(6)-ubiquitinyl-[acceptor protein]-L-lysine.</text>
        <dbReference type="EC" id="2.3.2.27"/>
    </reaction>
</comment>
<keyword evidence="17" id="KW-1185">Reference proteome</keyword>
<dbReference type="PANTHER" id="PTHR12429">
    <property type="entry name" value="NEURALIZED"/>
    <property type="match status" value="1"/>
</dbReference>
<feature type="domain" description="NHR" evidence="16">
    <location>
        <begin position="316"/>
        <end position="472"/>
    </location>
</feature>
<feature type="domain" description="RING-type" evidence="15">
    <location>
        <begin position="582"/>
        <end position="622"/>
    </location>
</feature>
<gene>
    <name evidence="18" type="primary">LOC111135108</name>
</gene>
<dbReference type="GO" id="GO:0005737">
    <property type="term" value="C:cytoplasm"/>
    <property type="evidence" value="ECO:0007669"/>
    <property type="project" value="UniProtKB-SubCell"/>
</dbReference>
<dbReference type="GO" id="GO:0061630">
    <property type="term" value="F:ubiquitin protein ligase activity"/>
    <property type="evidence" value="ECO:0007669"/>
    <property type="project" value="UniProtKB-EC"/>
</dbReference>